<dbReference type="STRING" id="4155.A0A022RXS5"/>
<accession>A0A022RXS5</accession>
<name>A0A022RXS5_ERYGU</name>
<reference evidence="2 3" key="1">
    <citation type="journal article" date="2013" name="Proc. Natl. Acad. Sci. U.S.A.">
        <title>Fine-scale variation in meiotic recombination in Mimulus inferred from population shotgun sequencing.</title>
        <authorList>
            <person name="Hellsten U."/>
            <person name="Wright K.M."/>
            <person name="Jenkins J."/>
            <person name="Shu S."/>
            <person name="Yuan Y."/>
            <person name="Wessler S.R."/>
            <person name="Schmutz J."/>
            <person name="Willis J.H."/>
            <person name="Rokhsar D.S."/>
        </authorList>
    </citation>
    <scope>NUCLEOTIDE SEQUENCE [LARGE SCALE GENOMIC DNA]</scope>
    <source>
        <strain evidence="3">cv. DUN x IM62</strain>
    </source>
</reference>
<dbReference type="InterPro" id="IPR001925">
    <property type="entry name" value="Porin_Euk"/>
</dbReference>
<dbReference type="GO" id="GO:0005741">
    <property type="term" value="C:mitochondrial outer membrane"/>
    <property type="evidence" value="ECO:0007669"/>
    <property type="project" value="InterPro"/>
</dbReference>
<dbReference type="PANTHER" id="PTHR11743:SF23">
    <property type="entry name" value="MITOCHONDRIAL OUTER MEMBRANE PROTEIN PORIN 5-RELATED"/>
    <property type="match status" value="1"/>
</dbReference>
<comment type="similarity">
    <text evidence="1">Belongs to the eukaryotic mitochondrial porin (TC 1.B.8.1) family.</text>
</comment>
<evidence type="ECO:0000256" key="1">
    <source>
        <dbReference type="ARBA" id="ARBA00009624"/>
    </source>
</evidence>
<keyword evidence="3" id="KW-1185">Reference proteome</keyword>
<evidence type="ECO:0000313" key="3">
    <source>
        <dbReference type="Proteomes" id="UP000030748"/>
    </source>
</evidence>
<dbReference type="Gene3D" id="2.40.160.10">
    <property type="entry name" value="Porin"/>
    <property type="match status" value="1"/>
</dbReference>
<dbReference type="InterPro" id="IPR023614">
    <property type="entry name" value="Porin_dom_sf"/>
</dbReference>
<evidence type="ECO:0000313" key="2">
    <source>
        <dbReference type="EMBL" id="EYU44488.1"/>
    </source>
</evidence>
<dbReference type="AlphaFoldDB" id="A0A022RXS5"/>
<organism evidence="2 3">
    <name type="scientific">Erythranthe guttata</name>
    <name type="common">Yellow monkey flower</name>
    <name type="synonym">Mimulus guttatus</name>
    <dbReference type="NCBI Taxonomy" id="4155"/>
    <lineage>
        <taxon>Eukaryota</taxon>
        <taxon>Viridiplantae</taxon>
        <taxon>Streptophyta</taxon>
        <taxon>Embryophyta</taxon>
        <taxon>Tracheophyta</taxon>
        <taxon>Spermatophyta</taxon>
        <taxon>Magnoliopsida</taxon>
        <taxon>eudicotyledons</taxon>
        <taxon>Gunneridae</taxon>
        <taxon>Pentapetalae</taxon>
        <taxon>asterids</taxon>
        <taxon>lamiids</taxon>
        <taxon>Lamiales</taxon>
        <taxon>Phrymaceae</taxon>
        <taxon>Erythranthe</taxon>
    </lineage>
</organism>
<dbReference type="Proteomes" id="UP000030748">
    <property type="component" value="Unassembled WGS sequence"/>
</dbReference>
<dbReference type="GO" id="GO:0008308">
    <property type="term" value="F:voltage-gated monoatomic anion channel activity"/>
    <property type="evidence" value="ECO:0007669"/>
    <property type="project" value="InterPro"/>
</dbReference>
<dbReference type="PANTHER" id="PTHR11743">
    <property type="entry name" value="VOLTAGE-DEPENDENT ANION-SELECTIVE CHANNEL"/>
    <property type="match status" value="1"/>
</dbReference>
<gene>
    <name evidence="2" type="ORF">MIMGU_mgv1a016650mg</name>
</gene>
<dbReference type="EMBL" id="KI630214">
    <property type="protein sequence ID" value="EYU44488.1"/>
    <property type="molecule type" value="Genomic_DNA"/>
</dbReference>
<dbReference type="InterPro" id="IPR027246">
    <property type="entry name" value="Porin_Euk/Tom40"/>
</dbReference>
<proteinExistence type="inferred from homology"/>
<sequence length="113" mass="13394">MSRAKRYQCSTKSRTVKLHPYSFSLHLFFSHFHFSPHTFSRFTHTFSRTSFSLRIRKQKFHYCKMSKGPGLFSDIGKKAKDLLTKDYLSDHKFSVSTYSESGVVQIFYIIYFP</sequence>
<protein>
    <submittedName>
        <fullName evidence="2">Uncharacterized protein</fullName>
    </submittedName>
</protein>
<dbReference type="Pfam" id="PF01459">
    <property type="entry name" value="Porin_3"/>
    <property type="match status" value="1"/>
</dbReference>